<name>A0AAW1WRX1_RUBAR</name>
<evidence type="ECO:0000313" key="3">
    <source>
        <dbReference type="Proteomes" id="UP001457282"/>
    </source>
</evidence>
<protein>
    <recommendedName>
        <fullName evidence="1">DUF8039 domain-containing protein</fullName>
    </recommendedName>
</protein>
<dbReference type="EMBL" id="JBEDUW010000005">
    <property type="protein sequence ID" value="KAK9926973.1"/>
    <property type="molecule type" value="Genomic_DNA"/>
</dbReference>
<dbReference type="InterPro" id="IPR058352">
    <property type="entry name" value="DUF8039"/>
</dbReference>
<evidence type="ECO:0000259" key="1">
    <source>
        <dbReference type="Pfam" id="PF26133"/>
    </source>
</evidence>
<keyword evidence="3" id="KW-1185">Reference proteome</keyword>
<dbReference type="Proteomes" id="UP001457282">
    <property type="component" value="Unassembled WGS sequence"/>
</dbReference>
<evidence type="ECO:0000313" key="2">
    <source>
        <dbReference type="EMBL" id="KAK9926973.1"/>
    </source>
</evidence>
<gene>
    <name evidence="2" type="ORF">M0R45_024179</name>
</gene>
<dbReference type="AlphaFoldDB" id="A0AAW1WRX1"/>
<feature type="domain" description="DUF8039" evidence="1">
    <location>
        <begin position="169"/>
        <end position="253"/>
    </location>
</feature>
<comment type="caution">
    <text evidence="2">The sequence shown here is derived from an EMBL/GenBank/DDBJ whole genome shotgun (WGS) entry which is preliminary data.</text>
</comment>
<organism evidence="2 3">
    <name type="scientific">Rubus argutus</name>
    <name type="common">Southern blackberry</name>
    <dbReference type="NCBI Taxonomy" id="59490"/>
    <lineage>
        <taxon>Eukaryota</taxon>
        <taxon>Viridiplantae</taxon>
        <taxon>Streptophyta</taxon>
        <taxon>Embryophyta</taxon>
        <taxon>Tracheophyta</taxon>
        <taxon>Spermatophyta</taxon>
        <taxon>Magnoliopsida</taxon>
        <taxon>eudicotyledons</taxon>
        <taxon>Gunneridae</taxon>
        <taxon>Pentapetalae</taxon>
        <taxon>rosids</taxon>
        <taxon>fabids</taxon>
        <taxon>Rosales</taxon>
        <taxon>Rosaceae</taxon>
        <taxon>Rosoideae</taxon>
        <taxon>Rosoideae incertae sedis</taxon>
        <taxon>Rubus</taxon>
    </lineage>
</organism>
<reference evidence="2 3" key="1">
    <citation type="journal article" date="2023" name="G3 (Bethesda)">
        <title>A chromosome-length genome assembly and annotation of blackberry (Rubus argutus, cv. 'Hillquist').</title>
        <authorList>
            <person name="Bruna T."/>
            <person name="Aryal R."/>
            <person name="Dudchenko O."/>
            <person name="Sargent D.J."/>
            <person name="Mead D."/>
            <person name="Buti M."/>
            <person name="Cavallini A."/>
            <person name="Hytonen T."/>
            <person name="Andres J."/>
            <person name="Pham M."/>
            <person name="Weisz D."/>
            <person name="Mascagni F."/>
            <person name="Usai G."/>
            <person name="Natali L."/>
            <person name="Bassil N."/>
            <person name="Fernandez G.E."/>
            <person name="Lomsadze A."/>
            <person name="Armour M."/>
            <person name="Olukolu B."/>
            <person name="Poorten T."/>
            <person name="Britton C."/>
            <person name="Davik J."/>
            <person name="Ashrafi H."/>
            <person name="Aiden E.L."/>
            <person name="Borodovsky M."/>
            <person name="Worthington M."/>
        </authorList>
    </citation>
    <scope>NUCLEOTIDE SEQUENCE [LARGE SCALE GENOMIC DNA]</scope>
    <source>
        <strain evidence="2">PI 553951</strain>
    </source>
</reference>
<dbReference type="Pfam" id="PF26133">
    <property type="entry name" value="DUF8039"/>
    <property type="match status" value="1"/>
</dbReference>
<sequence>MCRASARDTAQVADLVTYYGRLTNIILLDYCVFYIPVFRCYWANKGNGVKIEDGFTLVNLHQSQNFNSSLKKKCKLLDWCGTEEIVVEGCWVSSDPKELVNQIPLGPNATKILVDIPNIPDAFLWRPTSNMSFVHQAQGKMIAWPVERVIMQIDEQSEEQDNISGASSKYTATRKCKLFDWSGKDKVVAVGRWESCDPNILVNGIPLGPNAFSILVDISKSHGAFLWRPTSNMTSIKDAVNSTIAWPTNKVVLEKISERATNNATSTTPSSVNTNSKKKCKLLDVNGS</sequence>
<accession>A0AAW1WRX1</accession>
<proteinExistence type="predicted"/>